<sequence length="296" mass="32486">MTNQKNYKALFSLLSIYVIWGTTYLAIRIGVNDLPPVLFTGLRWLAAGPIMVSIMLLQKHKLPSKDDLKHLTIIGLLLLGGGNGFVVFAEQWVPSGLTALLITTVPFWVVGIESFYPIKKKVNSLIIIGLFLGLIGVLLIFGGDLNKIFDPSYFKGVIGLMIAVFLWSVGTVYSKHKKVSVHPLMGAAIEMIIAGVVITLFGLILGEAKYFHFTNESLLAYLYLVVFGSLLGYGSYIYAIAHLPISLVSTYAYVNPIIALFLGWLILGEPITIWIIIASIVILVGVTLIKRGSRDN</sequence>
<keyword evidence="3 6" id="KW-0812">Transmembrane</keyword>
<feature type="transmembrane region" description="Helical" evidence="6">
    <location>
        <begin position="9"/>
        <end position="31"/>
    </location>
</feature>
<protein>
    <submittedName>
        <fullName evidence="8">EamA family transporter</fullName>
    </submittedName>
</protein>
<keyword evidence="9" id="KW-1185">Reference proteome</keyword>
<proteinExistence type="inferred from homology"/>
<keyword evidence="4 6" id="KW-1133">Transmembrane helix</keyword>
<dbReference type="RefSeq" id="WP_321536749.1">
    <property type="nucleotide sequence ID" value="NZ_JARGDL010000022.1"/>
</dbReference>
<evidence type="ECO:0000256" key="3">
    <source>
        <dbReference type="ARBA" id="ARBA00022692"/>
    </source>
</evidence>
<keyword evidence="5 6" id="KW-0472">Membrane</keyword>
<reference evidence="8" key="1">
    <citation type="submission" date="2023-03" db="EMBL/GenBank/DDBJ databases">
        <title>Stygiobacter electus gen. nov., sp. nov., facultatively anaerobic thermotolerant bacterium of the class Ignavibacteria from a well of Yessentuki mineral water deposit.</title>
        <authorList>
            <person name="Podosokorskaya O.A."/>
            <person name="Elcheninov A.G."/>
            <person name="Petrova N.F."/>
            <person name="Zavarzina D.G."/>
            <person name="Kublanov I.V."/>
            <person name="Merkel A.Y."/>
        </authorList>
    </citation>
    <scope>NUCLEOTIDE SEQUENCE</scope>
    <source>
        <strain evidence="8">09-Me</strain>
    </source>
</reference>
<dbReference type="InterPro" id="IPR000620">
    <property type="entry name" value="EamA_dom"/>
</dbReference>
<gene>
    <name evidence="8" type="ORF">P0M35_12505</name>
</gene>
<comment type="similarity">
    <text evidence="2">Belongs to the EamA transporter family.</text>
</comment>
<feature type="transmembrane region" description="Helical" evidence="6">
    <location>
        <begin position="185"/>
        <end position="206"/>
    </location>
</feature>
<feature type="transmembrane region" description="Helical" evidence="6">
    <location>
        <begin position="122"/>
        <end position="141"/>
    </location>
</feature>
<evidence type="ECO:0000256" key="1">
    <source>
        <dbReference type="ARBA" id="ARBA00004141"/>
    </source>
</evidence>
<dbReference type="EMBL" id="JARGDL010000022">
    <property type="protein sequence ID" value="MDF1612978.1"/>
    <property type="molecule type" value="Genomic_DNA"/>
</dbReference>
<evidence type="ECO:0000256" key="6">
    <source>
        <dbReference type="SAM" id="Phobius"/>
    </source>
</evidence>
<dbReference type="AlphaFoldDB" id="A0AAE3TF47"/>
<feature type="transmembrane region" description="Helical" evidence="6">
    <location>
        <begin position="218"/>
        <end position="238"/>
    </location>
</feature>
<evidence type="ECO:0000256" key="2">
    <source>
        <dbReference type="ARBA" id="ARBA00007362"/>
    </source>
</evidence>
<accession>A0AAE3TF47</accession>
<feature type="transmembrane region" description="Helical" evidence="6">
    <location>
        <begin position="245"/>
        <end position="265"/>
    </location>
</feature>
<evidence type="ECO:0000313" key="8">
    <source>
        <dbReference type="EMBL" id="MDF1612978.1"/>
    </source>
</evidence>
<feature type="transmembrane region" description="Helical" evidence="6">
    <location>
        <begin position="68"/>
        <end position="86"/>
    </location>
</feature>
<evidence type="ECO:0000313" key="9">
    <source>
        <dbReference type="Proteomes" id="UP001221302"/>
    </source>
</evidence>
<dbReference type="Pfam" id="PF00892">
    <property type="entry name" value="EamA"/>
    <property type="match status" value="2"/>
</dbReference>
<dbReference type="Proteomes" id="UP001221302">
    <property type="component" value="Unassembled WGS sequence"/>
</dbReference>
<feature type="transmembrane region" description="Helical" evidence="6">
    <location>
        <begin position="153"/>
        <end position="173"/>
    </location>
</feature>
<organism evidence="8 9">
    <name type="scientific">Stygiobacter electus</name>
    <dbReference type="NCBI Taxonomy" id="3032292"/>
    <lineage>
        <taxon>Bacteria</taxon>
        <taxon>Pseudomonadati</taxon>
        <taxon>Ignavibacteriota</taxon>
        <taxon>Ignavibacteria</taxon>
        <taxon>Ignavibacteriales</taxon>
        <taxon>Melioribacteraceae</taxon>
        <taxon>Stygiobacter</taxon>
    </lineage>
</organism>
<dbReference type="PANTHER" id="PTHR32322:SF2">
    <property type="entry name" value="EAMA DOMAIN-CONTAINING PROTEIN"/>
    <property type="match status" value="1"/>
</dbReference>
<dbReference type="GO" id="GO:0016020">
    <property type="term" value="C:membrane"/>
    <property type="evidence" value="ECO:0007669"/>
    <property type="project" value="UniProtKB-SubCell"/>
</dbReference>
<evidence type="ECO:0000259" key="7">
    <source>
        <dbReference type="Pfam" id="PF00892"/>
    </source>
</evidence>
<dbReference type="PANTHER" id="PTHR32322">
    <property type="entry name" value="INNER MEMBRANE TRANSPORTER"/>
    <property type="match status" value="1"/>
</dbReference>
<comment type="subcellular location">
    <subcellularLocation>
        <location evidence="1">Membrane</location>
        <topology evidence="1">Multi-pass membrane protein</topology>
    </subcellularLocation>
</comment>
<feature type="transmembrane region" description="Helical" evidence="6">
    <location>
        <begin position="37"/>
        <end position="56"/>
    </location>
</feature>
<evidence type="ECO:0000256" key="5">
    <source>
        <dbReference type="ARBA" id="ARBA00023136"/>
    </source>
</evidence>
<dbReference type="InterPro" id="IPR050638">
    <property type="entry name" value="AA-Vitamin_Transporters"/>
</dbReference>
<feature type="transmembrane region" description="Helical" evidence="6">
    <location>
        <begin position="271"/>
        <end position="289"/>
    </location>
</feature>
<dbReference type="SUPFAM" id="SSF103481">
    <property type="entry name" value="Multidrug resistance efflux transporter EmrE"/>
    <property type="match status" value="2"/>
</dbReference>
<evidence type="ECO:0000256" key="4">
    <source>
        <dbReference type="ARBA" id="ARBA00022989"/>
    </source>
</evidence>
<feature type="domain" description="EamA" evidence="7">
    <location>
        <begin position="9"/>
        <end position="141"/>
    </location>
</feature>
<dbReference type="InterPro" id="IPR037185">
    <property type="entry name" value="EmrE-like"/>
</dbReference>
<feature type="transmembrane region" description="Helical" evidence="6">
    <location>
        <begin position="92"/>
        <end position="110"/>
    </location>
</feature>
<name>A0AAE3TF47_9BACT</name>
<feature type="domain" description="EamA" evidence="7">
    <location>
        <begin position="155"/>
        <end position="289"/>
    </location>
</feature>
<comment type="caution">
    <text evidence="8">The sequence shown here is derived from an EMBL/GenBank/DDBJ whole genome shotgun (WGS) entry which is preliminary data.</text>
</comment>